<dbReference type="EMBL" id="CADCXU010024252">
    <property type="protein sequence ID" value="CAB0011692.1"/>
    <property type="molecule type" value="Genomic_DNA"/>
</dbReference>
<dbReference type="Proteomes" id="UP000479000">
    <property type="component" value="Unassembled WGS sequence"/>
</dbReference>
<sequence length="331" mass="37436">PSESEKSEDTVGKMSFSEECVLIDKEKSDRNPIEKRTASWMESCEKIKGRRNLFSPLATIVLSDGMISQMQRAGECRDKVTLVRSISVTCGTKDPFNSERVAKVCCRKSSSICSVSHVSAAAMRRSLGSGGGSRLDDIRHRRIVRYDGTIRSNECVEWLQRESVNLKASDGEVRWRGCGGGLFLKSEGPQSRKVEMRPMIRVNGSIVIVPKSRIGTQHHKKTFTKVYTFTQNHFPNKCLSMSEFSFRSSTNCQMLDVRCRFYSDVKITSNSGKYNNLRFDRLNIAIVNKHTKHQHKLVGLNRLFTILRVSCAPHRLFPARSTNQTNSSELT</sequence>
<accession>A0A6H5H634</accession>
<keyword evidence="2" id="KW-1185">Reference proteome</keyword>
<gene>
    <name evidence="1" type="ORF">NTEN_LOCUS16600</name>
</gene>
<organism evidence="1 2">
    <name type="scientific">Nesidiocoris tenuis</name>
    <dbReference type="NCBI Taxonomy" id="355587"/>
    <lineage>
        <taxon>Eukaryota</taxon>
        <taxon>Metazoa</taxon>
        <taxon>Ecdysozoa</taxon>
        <taxon>Arthropoda</taxon>
        <taxon>Hexapoda</taxon>
        <taxon>Insecta</taxon>
        <taxon>Pterygota</taxon>
        <taxon>Neoptera</taxon>
        <taxon>Paraneoptera</taxon>
        <taxon>Hemiptera</taxon>
        <taxon>Heteroptera</taxon>
        <taxon>Panheteroptera</taxon>
        <taxon>Cimicomorpha</taxon>
        <taxon>Miridae</taxon>
        <taxon>Dicyphina</taxon>
        <taxon>Nesidiocoris</taxon>
    </lineage>
</organism>
<protein>
    <submittedName>
        <fullName evidence="1">Uncharacterized protein</fullName>
    </submittedName>
</protein>
<evidence type="ECO:0000313" key="2">
    <source>
        <dbReference type="Proteomes" id="UP000479000"/>
    </source>
</evidence>
<feature type="non-terminal residue" evidence="1">
    <location>
        <position position="1"/>
    </location>
</feature>
<evidence type="ECO:0000313" key="1">
    <source>
        <dbReference type="EMBL" id="CAB0011692.1"/>
    </source>
</evidence>
<feature type="non-terminal residue" evidence="1">
    <location>
        <position position="331"/>
    </location>
</feature>
<dbReference type="AlphaFoldDB" id="A0A6H5H634"/>
<name>A0A6H5H634_9HEMI</name>
<reference evidence="1 2" key="1">
    <citation type="submission" date="2020-02" db="EMBL/GenBank/DDBJ databases">
        <authorList>
            <person name="Ferguson B K."/>
        </authorList>
    </citation>
    <scope>NUCLEOTIDE SEQUENCE [LARGE SCALE GENOMIC DNA]</scope>
</reference>
<proteinExistence type="predicted"/>